<dbReference type="GO" id="GO:0003777">
    <property type="term" value="F:microtubule motor activity"/>
    <property type="evidence" value="ECO:0000318"/>
    <property type="project" value="GO_Central"/>
</dbReference>
<dbReference type="RefSeq" id="XP_001300992.1">
    <property type="nucleotide sequence ID" value="XM_001300991.1"/>
</dbReference>
<dbReference type="GO" id="GO:0008017">
    <property type="term" value="F:microtubule binding"/>
    <property type="evidence" value="ECO:0000318"/>
    <property type="project" value="GO_Central"/>
</dbReference>
<dbReference type="InterPro" id="IPR027417">
    <property type="entry name" value="P-loop_NTPase"/>
</dbReference>
<organism evidence="7 8">
    <name type="scientific">Trichomonas vaginalis (strain ATCC PRA-98 / G3)</name>
    <dbReference type="NCBI Taxonomy" id="412133"/>
    <lineage>
        <taxon>Eukaryota</taxon>
        <taxon>Metamonada</taxon>
        <taxon>Parabasalia</taxon>
        <taxon>Trichomonadida</taxon>
        <taxon>Trichomonadidae</taxon>
        <taxon>Trichomonas</taxon>
    </lineage>
</organism>
<dbReference type="OMA" id="LESKMLC"/>
<dbReference type="PROSITE" id="PS00411">
    <property type="entry name" value="KINESIN_MOTOR_1"/>
    <property type="match status" value="1"/>
</dbReference>
<dbReference type="SMR" id="A2G459"/>
<dbReference type="GO" id="GO:0005874">
    <property type="term" value="C:microtubule"/>
    <property type="evidence" value="ECO:0000318"/>
    <property type="project" value="GO_Central"/>
</dbReference>
<feature type="domain" description="Kinesin motor" evidence="6">
    <location>
        <begin position="8"/>
        <end position="330"/>
    </location>
</feature>
<evidence type="ECO:0000256" key="3">
    <source>
        <dbReference type="PROSITE-ProRule" id="PRU00283"/>
    </source>
</evidence>
<dbReference type="KEGG" id="tva:4745717"/>
<keyword evidence="4" id="KW-0493">Microtubule</keyword>
<keyword evidence="2 3" id="KW-0067">ATP-binding</keyword>
<dbReference type="VEuPathDB" id="TrichDB:TVAG_299730"/>
<keyword evidence="8" id="KW-1185">Reference proteome</keyword>
<accession>A2G459</accession>
<dbReference type="OrthoDB" id="3176171at2759"/>
<keyword evidence="1 3" id="KW-0547">Nucleotide-binding</keyword>
<dbReference type="SMART" id="SM00129">
    <property type="entry name" value="KISc"/>
    <property type="match status" value="1"/>
</dbReference>
<dbReference type="AlphaFoldDB" id="A2G459"/>
<dbReference type="PRINTS" id="PR00380">
    <property type="entry name" value="KINESINHEAVY"/>
</dbReference>
<dbReference type="GO" id="GO:0016887">
    <property type="term" value="F:ATP hydrolysis activity"/>
    <property type="evidence" value="ECO:0000318"/>
    <property type="project" value="GO_Central"/>
</dbReference>
<keyword evidence="3 4" id="KW-0505">Motor protein</keyword>
<name>A2G459_TRIV3</name>
<evidence type="ECO:0000256" key="1">
    <source>
        <dbReference type="ARBA" id="ARBA00022741"/>
    </source>
</evidence>
<evidence type="ECO:0000256" key="4">
    <source>
        <dbReference type="RuleBase" id="RU000394"/>
    </source>
</evidence>
<dbReference type="InterPro" id="IPR019821">
    <property type="entry name" value="Kinesin_motor_CS"/>
</dbReference>
<dbReference type="PANTHER" id="PTHR47969">
    <property type="entry name" value="CHROMOSOME-ASSOCIATED KINESIN KIF4A-RELATED"/>
    <property type="match status" value="1"/>
</dbReference>
<dbReference type="FunFam" id="3.40.850.10:FF:000082">
    <property type="entry name" value="OSM3-like kinesin"/>
    <property type="match status" value="1"/>
</dbReference>
<evidence type="ECO:0000256" key="5">
    <source>
        <dbReference type="SAM" id="Coils"/>
    </source>
</evidence>
<dbReference type="PROSITE" id="PS50067">
    <property type="entry name" value="KINESIN_MOTOR_2"/>
    <property type="match status" value="1"/>
</dbReference>
<gene>
    <name evidence="7" type="ORF">TVAG_299730</name>
</gene>
<comment type="similarity">
    <text evidence="3 4">Belongs to the TRAFAC class myosin-kinesin ATPase superfamily. Kinesin family.</text>
</comment>
<feature type="binding site" evidence="3">
    <location>
        <begin position="93"/>
        <end position="100"/>
    </location>
    <ligand>
        <name>ATP</name>
        <dbReference type="ChEBI" id="CHEBI:30616"/>
    </ligand>
</feature>
<dbReference type="Pfam" id="PF00225">
    <property type="entry name" value="Kinesin"/>
    <property type="match status" value="1"/>
</dbReference>
<evidence type="ECO:0000256" key="2">
    <source>
        <dbReference type="ARBA" id="ARBA00022840"/>
    </source>
</evidence>
<protein>
    <recommendedName>
        <fullName evidence="4">Kinesin-like protein</fullName>
    </recommendedName>
</protein>
<reference evidence="7" key="2">
    <citation type="journal article" date="2007" name="Science">
        <title>Draft genome sequence of the sexually transmitted pathogen Trichomonas vaginalis.</title>
        <authorList>
            <person name="Carlton J.M."/>
            <person name="Hirt R.P."/>
            <person name="Silva J.C."/>
            <person name="Delcher A.L."/>
            <person name="Schatz M."/>
            <person name="Zhao Q."/>
            <person name="Wortman J.R."/>
            <person name="Bidwell S.L."/>
            <person name="Alsmark U.C.M."/>
            <person name="Besteiro S."/>
            <person name="Sicheritz-Ponten T."/>
            <person name="Noel C.J."/>
            <person name="Dacks J.B."/>
            <person name="Foster P.G."/>
            <person name="Simillion C."/>
            <person name="Van de Peer Y."/>
            <person name="Miranda-Saavedra D."/>
            <person name="Barton G.J."/>
            <person name="Westrop G.D."/>
            <person name="Mueller S."/>
            <person name="Dessi D."/>
            <person name="Fiori P.L."/>
            <person name="Ren Q."/>
            <person name="Paulsen I."/>
            <person name="Zhang H."/>
            <person name="Bastida-Corcuera F.D."/>
            <person name="Simoes-Barbosa A."/>
            <person name="Brown M.T."/>
            <person name="Hayes R.D."/>
            <person name="Mukherjee M."/>
            <person name="Okumura C.Y."/>
            <person name="Schneider R."/>
            <person name="Smith A.J."/>
            <person name="Vanacova S."/>
            <person name="Villalvazo M."/>
            <person name="Haas B.J."/>
            <person name="Pertea M."/>
            <person name="Feldblyum T.V."/>
            <person name="Utterback T.R."/>
            <person name="Shu C.L."/>
            <person name="Osoegawa K."/>
            <person name="de Jong P.J."/>
            <person name="Hrdy I."/>
            <person name="Horvathova L."/>
            <person name="Zubacova Z."/>
            <person name="Dolezal P."/>
            <person name="Malik S.B."/>
            <person name="Logsdon J.M. Jr."/>
            <person name="Henze K."/>
            <person name="Gupta A."/>
            <person name="Wang C.C."/>
            <person name="Dunne R.L."/>
            <person name="Upcroft J.A."/>
            <person name="Upcroft P."/>
            <person name="White O."/>
            <person name="Salzberg S.L."/>
            <person name="Tang P."/>
            <person name="Chiu C.-H."/>
            <person name="Lee Y.-S."/>
            <person name="Embley T.M."/>
            <person name="Coombs G.H."/>
            <person name="Mottram J.C."/>
            <person name="Tachezy J."/>
            <person name="Fraser-Liggett C.M."/>
            <person name="Johnson P.J."/>
        </authorList>
    </citation>
    <scope>NUCLEOTIDE SEQUENCE [LARGE SCALE GENOMIC DNA]</scope>
    <source>
        <strain evidence="7">G3</strain>
    </source>
</reference>
<dbReference type="GO" id="GO:0005737">
    <property type="term" value="C:cytoplasm"/>
    <property type="evidence" value="ECO:0000318"/>
    <property type="project" value="GO_Central"/>
</dbReference>
<dbReference type="InterPro" id="IPR027640">
    <property type="entry name" value="Kinesin-like_fam"/>
</dbReference>
<evidence type="ECO:0000313" key="8">
    <source>
        <dbReference type="Proteomes" id="UP000001542"/>
    </source>
</evidence>
<dbReference type="VEuPathDB" id="TrichDB:TVAGG3_0555650"/>
<proteinExistence type="inferred from homology"/>
<dbReference type="Gene3D" id="3.40.850.10">
    <property type="entry name" value="Kinesin motor domain"/>
    <property type="match status" value="1"/>
</dbReference>
<dbReference type="SUPFAM" id="SSF52540">
    <property type="entry name" value="P-loop containing nucleoside triphosphate hydrolases"/>
    <property type="match status" value="1"/>
</dbReference>
<dbReference type="GO" id="GO:0007018">
    <property type="term" value="P:microtubule-based movement"/>
    <property type="evidence" value="ECO:0000318"/>
    <property type="project" value="GO_Central"/>
</dbReference>
<dbReference type="EMBL" id="DS114360">
    <property type="protein sequence ID" value="EAX88062.1"/>
    <property type="molecule type" value="Genomic_DNA"/>
</dbReference>
<sequence>MSEAKAENIKVVVRCRPLSKGEQEKGYFSIVKVLPSAGQVQLYRNQEDNNPKTFQFNSAYPPDVTQQFIYDDCARPIVDAVLEGFNGTIFAYGQTGTGKTYTMEGDISSEEDKGITLHAFDHIFAYISSVKDREFLVRASYLQIYMENVFDLLGDPSKKLHVRNIDNDVAVVGLSTHIVKSPQEIMDVLVAGRKNRVVAATSMNSGSSRSHSVFSIIIEQHSEDRGTRMGKLHLVDLAGSERLSKTEASGLTAKQGAKINQSLLELGNVISALVTNKTHISYRNSKLTQILQDSLGGNSKTCMCATIGPSSYSYEETNSTLLYATRARDIKNIPKINEDPKDALIGQLRDKIAELKRQLAEQEANGGIPVPDNSEMKAIEAAHKKKMEELMAKKNITEEERRKMKDDLEGEYEKQKQIKEQNEALKQKLKQMEQSVLIGGENLVTKAKQQEEEIRRQKSEERKQIEIQRQLEEKRKEREDKLLLVEKKYSSMKDELTEKQETIKKLEPLIKTLEQNIDDIQAQFESEKEEQSKHIKKMQKEIALLRVIAESFIPPDQLDQILSKFTYDSAEQKVTIPYQELAGRRMVQEKEEELEENTNIFIQGVDGPLDFLSTHVDITMPSKEEVMQAKQKRQLNVQHALAGLGMVGSLFSKKKTNPN</sequence>
<reference evidence="7" key="1">
    <citation type="submission" date="2006-10" db="EMBL/GenBank/DDBJ databases">
        <authorList>
            <person name="Amadeo P."/>
            <person name="Zhao Q."/>
            <person name="Wortman J."/>
            <person name="Fraser-Liggett C."/>
            <person name="Carlton J."/>
        </authorList>
    </citation>
    <scope>NUCLEOTIDE SEQUENCE</scope>
    <source>
        <strain evidence="7">G3</strain>
    </source>
</reference>
<dbReference type="Proteomes" id="UP000001542">
    <property type="component" value="Unassembled WGS sequence"/>
</dbReference>
<dbReference type="InterPro" id="IPR001752">
    <property type="entry name" value="Kinesin_motor_dom"/>
</dbReference>
<dbReference type="InParanoid" id="A2G459"/>
<evidence type="ECO:0000259" key="6">
    <source>
        <dbReference type="PROSITE" id="PS50067"/>
    </source>
</evidence>
<dbReference type="STRING" id="5722.A2G459"/>
<dbReference type="eggNOG" id="KOG4280">
    <property type="taxonomic scope" value="Eukaryota"/>
</dbReference>
<dbReference type="GO" id="GO:0005871">
    <property type="term" value="C:kinesin complex"/>
    <property type="evidence" value="ECO:0000318"/>
    <property type="project" value="GO_Central"/>
</dbReference>
<dbReference type="GO" id="GO:0005524">
    <property type="term" value="F:ATP binding"/>
    <property type="evidence" value="ECO:0007669"/>
    <property type="project" value="UniProtKB-UniRule"/>
</dbReference>
<dbReference type="InterPro" id="IPR036961">
    <property type="entry name" value="Kinesin_motor_dom_sf"/>
</dbReference>
<keyword evidence="5" id="KW-0175">Coiled coil</keyword>
<feature type="coiled-coil region" evidence="5">
    <location>
        <begin position="345"/>
        <end position="541"/>
    </location>
</feature>
<dbReference type="FunCoup" id="A2G459">
    <property type="interactions" value="327"/>
</dbReference>
<evidence type="ECO:0000313" key="7">
    <source>
        <dbReference type="EMBL" id="EAX88062.1"/>
    </source>
</evidence>